<keyword evidence="1" id="KW-0175">Coiled coil</keyword>
<name>A0ABM9G3L3_9BACL</name>
<dbReference type="Proteomes" id="UP001154322">
    <property type="component" value="Unassembled WGS sequence"/>
</dbReference>
<evidence type="ECO:0000313" key="2">
    <source>
        <dbReference type="EMBL" id="CAH8246304.1"/>
    </source>
</evidence>
<feature type="coiled-coil region" evidence="1">
    <location>
        <begin position="6"/>
        <end position="40"/>
    </location>
</feature>
<proteinExistence type="predicted"/>
<dbReference type="EMBL" id="CALYLO010000004">
    <property type="protein sequence ID" value="CAH8246304.1"/>
    <property type="molecule type" value="Genomic_DNA"/>
</dbReference>
<accession>A0ABM9G3L3</accession>
<keyword evidence="3" id="KW-1185">Reference proteome</keyword>
<evidence type="ECO:0000256" key="1">
    <source>
        <dbReference type="SAM" id="Coils"/>
    </source>
</evidence>
<gene>
    <name evidence="2" type="ORF">WJ0W_003539</name>
</gene>
<dbReference type="RefSeq" id="WP_213430863.1">
    <property type="nucleotide sequence ID" value="NZ_AP031286.1"/>
</dbReference>
<protein>
    <submittedName>
        <fullName evidence="2">Uncharacterized protein</fullName>
    </submittedName>
</protein>
<comment type="caution">
    <text evidence="2">The sequence shown here is derived from an EMBL/GenBank/DDBJ whole genome shotgun (WGS) entry which is preliminary data.</text>
</comment>
<evidence type="ECO:0000313" key="3">
    <source>
        <dbReference type="Proteomes" id="UP001154322"/>
    </source>
</evidence>
<reference evidence="2" key="1">
    <citation type="submission" date="2022-06" db="EMBL/GenBank/DDBJ databases">
        <authorList>
            <person name="Dietemann V."/>
            <person name="Ory F."/>
            <person name="Dainat B."/>
            <person name="Oberhansli S."/>
        </authorList>
    </citation>
    <scope>NUCLEOTIDE SEQUENCE</scope>
    <source>
        <strain evidence="2">Ena-SAMPLE-TAB-26-04-2022-14:26:32:270-5432</strain>
    </source>
</reference>
<organism evidence="2 3">
    <name type="scientific">Paenibacillus melissococcoides</name>
    <dbReference type="NCBI Taxonomy" id="2912268"/>
    <lineage>
        <taxon>Bacteria</taxon>
        <taxon>Bacillati</taxon>
        <taxon>Bacillota</taxon>
        <taxon>Bacilli</taxon>
        <taxon>Bacillales</taxon>
        <taxon>Paenibacillaceae</taxon>
        <taxon>Paenibacillus</taxon>
    </lineage>
</organism>
<sequence length="80" mass="8809">MDGLSVKVKIEGLERLKKAIESLEAAVEEYEDAVAMVSVKKEATVIVVAPTFKGDVEDLKVTLQKKYQQSDLCKESCDCS</sequence>